<dbReference type="EMBL" id="JAFBER010000005">
    <property type="protein sequence ID" value="MBM7645041.1"/>
    <property type="molecule type" value="Genomic_DNA"/>
</dbReference>
<organism evidence="1 2">
    <name type="scientific">Scopulibacillus daqui</name>
    <dbReference type="NCBI Taxonomy" id="1469162"/>
    <lineage>
        <taxon>Bacteria</taxon>
        <taxon>Bacillati</taxon>
        <taxon>Bacillota</taxon>
        <taxon>Bacilli</taxon>
        <taxon>Bacillales</taxon>
        <taxon>Sporolactobacillaceae</taxon>
        <taxon>Scopulibacillus</taxon>
    </lineage>
</organism>
<proteinExistence type="predicted"/>
<keyword evidence="1" id="KW-0969">Cilium</keyword>
<reference evidence="1 2" key="1">
    <citation type="submission" date="2021-01" db="EMBL/GenBank/DDBJ databases">
        <title>Genomic Encyclopedia of Type Strains, Phase IV (KMG-IV): sequencing the most valuable type-strain genomes for metagenomic binning, comparative biology and taxonomic classification.</title>
        <authorList>
            <person name="Goeker M."/>
        </authorList>
    </citation>
    <scope>NUCLEOTIDE SEQUENCE [LARGE SCALE GENOMIC DNA]</scope>
    <source>
        <strain evidence="1 2">DSM 28236</strain>
    </source>
</reference>
<dbReference type="RefSeq" id="WP_205002981.1">
    <property type="nucleotide sequence ID" value="NZ_JAFBER010000005.1"/>
</dbReference>
<keyword evidence="1" id="KW-0966">Cell projection</keyword>
<comment type="caution">
    <text evidence="1">The sequence shown here is derived from an EMBL/GenBank/DDBJ whole genome shotgun (WGS) entry which is preliminary data.</text>
</comment>
<sequence length="131" mass="15006">MAELFNCKNCGKLYVKVAASVCPTCRKDIDRKYDVVYNFICQEGNRQATVMEVHEATGVEESLIYDWVKEGKLKPADFVNLNYPCRSCGQMIQSGTLCGNCFRRLSHEVKVYEKQQETKENLSKDDDYANV</sequence>
<accession>A0ABS2PYK4</accession>
<gene>
    <name evidence="1" type="ORF">JOD45_001250</name>
</gene>
<evidence type="ECO:0000313" key="1">
    <source>
        <dbReference type="EMBL" id="MBM7645041.1"/>
    </source>
</evidence>
<evidence type="ECO:0000313" key="2">
    <source>
        <dbReference type="Proteomes" id="UP000808914"/>
    </source>
</evidence>
<name>A0ABS2PYK4_9BACL</name>
<keyword evidence="2" id="KW-1185">Reference proteome</keyword>
<protein>
    <submittedName>
        <fullName evidence="1">Flagellar operon protein (TIGR03826 family)</fullName>
    </submittedName>
</protein>
<keyword evidence="1" id="KW-0282">Flagellum</keyword>
<dbReference type="Proteomes" id="UP000808914">
    <property type="component" value="Unassembled WGS sequence"/>
</dbReference>